<organism evidence="5">
    <name type="scientific">marine metagenome</name>
    <dbReference type="NCBI Taxonomy" id="408172"/>
    <lineage>
        <taxon>unclassified sequences</taxon>
        <taxon>metagenomes</taxon>
        <taxon>ecological metagenomes</taxon>
    </lineage>
</organism>
<accession>A0A381YXP7</accession>
<reference evidence="5" key="1">
    <citation type="submission" date="2018-05" db="EMBL/GenBank/DDBJ databases">
        <authorList>
            <person name="Lanie J.A."/>
            <person name="Ng W.-L."/>
            <person name="Kazmierczak K.M."/>
            <person name="Andrzejewski T.M."/>
            <person name="Davidsen T.M."/>
            <person name="Wayne K.J."/>
            <person name="Tettelin H."/>
            <person name="Glass J.I."/>
            <person name="Rusch D."/>
            <person name="Podicherti R."/>
            <person name="Tsui H.-C.T."/>
            <person name="Winkler M.E."/>
        </authorList>
    </citation>
    <scope>NUCLEOTIDE SEQUENCE</scope>
</reference>
<dbReference type="InterPro" id="IPR016181">
    <property type="entry name" value="Acyl_CoA_acyltransferase"/>
</dbReference>
<dbReference type="GO" id="GO:0005737">
    <property type="term" value="C:cytoplasm"/>
    <property type="evidence" value="ECO:0007669"/>
    <property type="project" value="TreeGrafter"/>
</dbReference>
<dbReference type="PROSITE" id="PS51186">
    <property type="entry name" value="GNAT"/>
    <property type="match status" value="1"/>
</dbReference>
<evidence type="ECO:0000256" key="3">
    <source>
        <dbReference type="ARBA" id="ARBA00038502"/>
    </source>
</evidence>
<evidence type="ECO:0000256" key="1">
    <source>
        <dbReference type="ARBA" id="ARBA00022679"/>
    </source>
</evidence>
<dbReference type="Pfam" id="PF13302">
    <property type="entry name" value="Acetyltransf_3"/>
    <property type="match status" value="1"/>
</dbReference>
<dbReference type="GO" id="GO:0008999">
    <property type="term" value="F:protein-N-terminal-alanine acetyltransferase activity"/>
    <property type="evidence" value="ECO:0007669"/>
    <property type="project" value="TreeGrafter"/>
</dbReference>
<dbReference type="PANTHER" id="PTHR43792:SF8">
    <property type="entry name" value="[RIBOSOMAL PROTEIN US5]-ALANINE N-ACETYLTRANSFERASE"/>
    <property type="match status" value="1"/>
</dbReference>
<protein>
    <recommendedName>
        <fullName evidence="4">N-acetyltransferase domain-containing protein</fullName>
    </recommendedName>
</protein>
<dbReference type="EMBL" id="UINC01019246">
    <property type="protein sequence ID" value="SVA81401.1"/>
    <property type="molecule type" value="Genomic_DNA"/>
</dbReference>
<evidence type="ECO:0000259" key="4">
    <source>
        <dbReference type="PROSITE" id="PS51186"/>
    </source>
</evidence>
<dbReference type="SUPFAM" id="SSF55729">
    <property type="entry name" value="Acyl-CoA N-acyltransferases (Nat)"/>
    <property type="match status" value="1"/>
</dbReference>
<proteinExistence type="inferred from homology"/>
<gene>
    <name evidence="5" type="ORF">METZ01_LOCUS134255</name>
</gene>
<feature type="domain" description="N-acetyltransferase" evidence="4">
    <location>
        <begin position="6"/>
        <end position="173"/>
    </location>
</feature>
<keyword evidence="2" id="KW-0012">Acyltransferase</keyword>
<dbReference type="InterPro" id="IPR000182">
    <property type="entry name" value="GNAT_dom"/>
</dbReference>
<dbReference type="Gene3D" id="3.40.630.30">
    <property type="match status" value="1"/>
</dbReference>
<sequence length="174" mass="20052">MSNNRVYIRDVRSSDKREVVAIANAGAEIHQPWISPPLTPNMFKSYLRRCHRDDHEGFAVCLVKTEEIVGVININNIVRGSFLSASIGYYSSATHQGVGYMTEALQLVLRFAFDELGLHRIEANIQPNNYASRNLVQRCGFILEGESKDFLFINGRWRDHERWVRVDARDRLTR</sequence>
<comment type="similarity">
    <text evidence="3">Belongs to the acetyltransferase family. RimJ subfamily.</text>
</comment>
<dbReference type="PANTHER" id="PTHR43792">
    <property type="entry name" value="GNAT FAMILY, PUTATIVE (AFU_ORTHOLOGUE AFUA_3G00765)-RELATED-RELATED"/>
    <property type="match status" value="1"/>
</dbReference>
<evidence type="ECO:0000256" key="2">
    <source>
        <dbReference type="ARBA" id="ARBA00023315"/>
    </source>
</evidence>
<dbReference type="InterPro" id="IPR051531">
    <property type="entry name" value="N-acetyltransferase"/>
</dbReference>
<name>A0A381YXP7_9ZZZZ</name>
<evidence type="ECO:0000313" key="5">
    <source>
        <dbReference type="EMBL" id="SVA81401.1"/>
    </source>
</evidence>
<dbReference type="AlphaFoldDB" id="A0A381YXP7"/>
<keyword evidence="1" id="KW-0808">Transferase</keyword>